<dbReference type="Pfam" id="PF00583">
    <property type="entry name" value="Acetyltransf_1"/>
    <property type="match status" value="1"/>
</dbReference>
<keyword evidence="1" id="KW-0808">Transferase</keyword>
<evidence type="ECO:0000259" key="2">
    <source>
        <dbReference type="PROSITE" id="PS51186"/>
    </source>
</evidence>
<dbReference type="PANTHER" id="PTHR13947">
    <property type="entry name" value="GNAT FAMILY N-ACETYLTRANSFERASE"/>
    <property type="match status" value="1"/>
</dbReference>
<dbReference type="PROSITE" id="PS51186">
    <property type="entry name" value="GNAT"/>
    <property type="match status" value="1"/>
</dbReference>
<reference evidence="3 4" key="2">
    <citation type="submission" date="2015-02" db="EMBL/GenBank/DDBJ databases">
        <title>The complete genome of Sphingomonas hengshuiensis sp. WHSC-8 isolated from soil of Hengshui Lake.</title>
        <authorList>
            <person name="Wei S."/>
            <person name="Guo J."/>
            <person name="Su C."/>
            <person name="Wu R."/>
            <person name="Zhang Z."/>
            <person name="Liang K."/>
            <person name="Li H."/>
            <person name="Wang T."/>
            <person name="Liu H."/>
            <person name="Zhang C."/>
            <person name="Li Z."/>
            <person name="Wang Q."/>
            <person name="Meng J."/>
        </authorList>
    </citation>
    <scope>NUCLEOTIDE SEQUENCE [LARGE SCALE GENOMIC DNA]</scope>
    <source>
        <strain evidence="3 4">WHSC-8</strain>
    </source>
</reference>
<keyword evidence="4" id="KW-1185">Reference proteome</keyword>
<gene>
    <name evidence="3" type="ORF">TS85_05715</name>
</gene>
<dbReference type="InterPro" id="IPR036390">
    <property type="entry name" value="WH_DNA-bd_sf"/>
</dbReference>
<dbReference type="GO" id="GO:0003700">
    <property type="term" value="F:DNA-binding transcription factor activity"/>
    <property type="evidence" value="ECO:0007669"/>
    <property type="project" value="InterPro"/>
</dbReference>
<dbReference type="SUPFAM" id="SSF46785">
    <property type="entry name" value="Winged helix' DNA-binding domain"/>
    <property type="match status" value="1"/>
</dbReference>
<dbReference type="InterPro" id="IPR036388">
    <property type="entry name" value="WH-like_DNA-bd_sf"/>
</dbReference>
<sequence length="316" mass="34857">MTDAIASIRSFNRFYTQLAGALDARFLGSEATLPEARLLFEIAVNEPGSANALQASLGMDAGYVSRILTRFEKRGWIIRDRGTDARTRPIRLTEAGRETFALLDARQRDAVAGMIARLDPVAQADLVEALARARLLLDATPPSGFTIRPFRTGDMGRIAARQSILYADSHGWGRGLEVVESEVTTAFLRDFKPGREQCWVAEVDGVMAGSIFLTDEGGGIARLRLLYVEPFARGRRIGDALVGTCIGFARDTGYAMLTLWTQAVLETARRLYTRHGFERIETAVHHDFGEAVTGERWQLRLAPPSERETAQEGLAI</sequence>
<dbReference type="Gene3D" id="3.40.630.30">
    <property type="match status" value="1"/>
</dbReference>
<dbReference type="InterPro" id="IPR000182">
    <property type="entry name" value="GNAT_dom"/>
</dbReference>
<dbReference type="InterPro" id="IPR050769">
    <property type="entry name" value="NAT_camello-type"/>
</dbReference>
<dbReference type="PANTHER" id="PTHR13947:SF37">
    <property type="entry name" value="LD18367P"/>
    <property type="match status" value="1"/>
</dbReference>
<name>A0A7U4LEN2_9SPHN</name>
<dbReference type="CDD" id="cd04301">
    <property type="entry name" value="NAT_SF"/>
    <property type="match status" value="1"/>
</dbReference>
<dbReference type="Gene3D" id="1.10.10.10">
    <property type="entry name" value="Winged helix-like DNA-binding domain superfamily/Winged helix DNA-binding domain"/>
    <property type="match status" value="1"/>
</dbReference>
<evidence type="ECO:0000256" key="1">
    <source>
        <dbReference type="ARBA" id="ARBA00022679"/>
    </source>
</evidence>
<evidence type="ECO:0000313" key="4">
    <source>
        <dbReference type="Proteomes" id="UP000032300"/>
    </source>
</evidence>
<dbReference type="SMART" id="SM00347">
    <property type="entry name" value="HTH_MARR"/>
    <property type="match status" value="1"/>
</dbReference>
<dbReference type="KEGG" id="sphi:TS85_05715"/>
<dbReference type="EMBL" id="CP010836">
    <property type="protein sequence ID" value="AJP71383.1"/>
    <property type="molecule type" value="Genomic_DNA"/>
</dbReference>
<proteinExistence type="predicted"/>
<dbReference type="Proteomes" id="UP000032300">
    <property type="component" value="Chromosome"/>
</dbReference>
<dbReference type="RefSeq" id="WP_044330950.1">
    <property type="nucleotide sequence ID" value="NZ_CP010836.1"/>
</dbReference>
<dbReference type="SUPFAM" id="SSF55729">
    <property type="entry name" value="Acyl-CoA N-acyltransferases (Nat)"/>
    <property type="match status" value="1"/>
</dbReference>
<dbReference type="InterPro" id="IPR000835">
    <property type="entry name" value="HTH_MarR-typ"/>
</dbReference>
<evidence type="ECO:0000313" key="3">
    <source>
        <dbReference type="EMBL" id="AJP71383.1"/>
    </source>
</evidence>
<dbReference type="GO" id="GO:0008080">
    <property type="term" value="F:N-acetyltransferase activity"/>
    <property type="evidence" value="ECO:0007669"/>
    <property type="project" value="InterPro"/>
</dbReference>
<reference evidence="3 4" key="1">
    <citation type="journal article" date="2015" name="Int. J. Syst. Evol. Microbiol.">
        <title>Sphingomonas hengshuiensis sp. nov., isolated from lake wetland.</title>
        <authorList>
            <person name="Wei S."/>
            <person name="Wang T."/>
            <person name="Liu H."/>
            <person name="Zhang C."/>
            <person name="Guo J."/>
            <person name="Wang Q."/>
            <person name="Liang K."/>
            <person name="Zhang Z."/>
        </authorList>
    </citation>
    <scope>NUCLEOTIDE SEQUENCE [LARGE SCALE GENOMIC DNA]</scope>
    <source>
        <strain evidence="3 4">WHSC-8</strain>
    </source>
</reference>
<feature type="domain" description="N-acetyltransferase" evidence="2">
    <location>
        <begin position="145"/>
        <end position="302"/>
    </location>
</feature>
<accession>A0A7U4LEN2</accession>
<dbReference type="InterPro" id="IPR016181">
    <property type="entry name" value="Acyl_CoA_acyltransferase"/>
</dbReference>
<organism evidence="3 4">
    <name type="scientific">Sphingomonas hengshuiensis</name>
    <dbReference type="NCBI Taxonomy" id="1609977"/>
    <lineage>
        <taxon>Bacteria</taxon>
        <taxon>Pseudomonadati</taxon>
        <taxon>Pseudomonadota</taxon>
        <taxon>Alphaproteobacteria</taxon>
        <taxon>Sphingomonadales</taxon>
        <taxon>Sphingomonadaceae</taxon>
        <taxon>Sphingomonas</taxon>
    </lineage>
</organism>
<dbReference type="AlphaFoldDB" id="A0A7U4LEN2"/>
<dbReference type="OrthoDB" id="273614at2"/>
<protein>
    <submittedName>
        <fullName evidence="3">MarR family transcriptional regulator</fullName>
    </submittedName>
</protein>
<dbReference type="Pfam" id="PF01047">
    <property type="entry name" value="MarR"/>
    <property type="match status" value="1"/>
</dbReference>